<protein>
    <submittedName>
        <fullName evidence="1">Uncharacterized protein</fullName>
    </submittedName>
</protein>
<sequence>MECEKLKKLYTRFCENDVKCDEKYTLNCAVAKEMRNKTCLKTVGLFIQQCNKYDSIDKKKCMYDEK</sequence>
<accession>A0A6C0B9X8</accession>
<name>A0A6C0B9X8_9ZZZZ</name>
<dbReference type="AlphaFoldDB" id="A0A6C0B9X8"/>
<proteinExistence type="predicted"/>
<organism evidence="1">
    <name type="scientific">viral metagenome</name>
    <dbReference type="NCBI Taxonomy" id="1070528"/>
    <lineage>
        <taxon>unclassified sequences</taxon>
        <taxon>metagenomes</taxon>
        <taxon>organismal metagenomes</taxon>
    </lineage>
</organism>
<reference evidence="1" key="1">
    <citation type="journal article" date="2020" name="Nature">
        <title>Giant virus diversity and host interactions through global metagenomics.</title>
        <authorList>
            <person name="Schulz F."/>
            <person name="Roux S."/>
            <person name="Paez-Espino D."/>
            <person name="Jungbluth S."/>
            <person name="Walsh D.A."/>
            <person name="Denef V.J."/>
            <person name="McMahon K.D."/>
            <person name="Konstantinidis K.T."/>
            <person name="Eloe-Fadrosh E.A."/>
            <person name="Kyrpides N.C."/>
            <person name="Woyke T."/>
        </authorList>
    </citation>
    <scope>NUCLEOTIDE SEQUENCE</scope>
    <source>
        <strain evidence="1">GVMAG-M-3300010158-59</strain>
    </source>
</reference>
<evidence type="ECO:0000313" key="1">
    <source>
        <dbReference type="EMBL" id="QHS88906.1"/>
    </source>
</evidence>
<dbReference type="EMBL" id="MN739103">
    <property type="protein sequence ID" value="QHS88906.1"/>
    <property type="molecule type" value="Genomic_DNA"/>
</dbReference>